<dbReference type="KEGG" id="npi:G7071_13710"/>
<feature type="transmembrane region" description="Helical" evidence="1">
    <location>
        <begin position="20"/>
        <end position="39"/>
    </location>
</feature>
<dbReference type="Proteomes" id="UP000502035">
    <property type="component" value="Chromosome"/>
</dbReference>
<evidence type="ECO:0000313" key="2">
    <source>
        <dbReference type="EMBL" id="QIK76318.1"/>
    </source>
</evidence>
<protein>
    <submittedName>
        <fullName evidence="2">SdpI family protein</fullName>
    </submittedName>
</protein>
<dbReference type="InterPro" id="IPR025962">
    <property type="entry name" value="SdpI/YhfL"/>
</dbReference>
<name>A0A6G7YI52_9ACTN</name>
<dbReference type="AlphaFoldDB" id="A0A6G7YI52"/>
<evidence type="ECO:0000313" key="3">
    <source>
        <dbReference type="Proteomes" id="UP000502035"/>
    </source>
</evidence>
<gene>
    <name evidence="2" type="ORF">G7071_13710</name>
</gene>
<keyword evidence="1" id="KW-0472">Membrane</keyword>
<keyword evidence="1" id="KW-0812">Transmembrane</keyword>
<organism evidence="2 3">
    <name type="scientific">Nocardioides piscis</name>
    <dbReference type="NCBI Taxonomy" id="2714938"/>
    <lineage>
        <taxon>Bacteria</taxon>
        <taxon>Bacillati</taxon>
        <taxon>Actinomycetota</taxon>
        <taxon>Actinomycetes</taxon>
        <taxon>Propionibacteriales</taxon>
        <taxon>Nocardioidaceae</taxon>
        <taxon>Nocardioides</taxon>
    </lineage>
</organism>
<evidence type="ECO:0000256" key="1">
    <source>
        <dbReference type="SAM" id="Phobius"/>
    </source>
</evidence>
<reference evidence="2 3" key="1">
    <citation type="submission" date="2020-03" db="EMBL/GenBank/DDBJ databases">
        <title>Nocardioides sp. nov., isolated from fish.</title>
        <authorList>
            <person name="Hyun D.-W."/>
            <person name="Bae J.-W."/>
        </authorList>
    </citation>
    <scope>NUCLEOTIDE SEQUENCE [LARGE SCALE GENOMIC DNA]</scope>
    <source>
        <strain evidence="2 3">HDW12A</strain>
    </source>
</reference>
<sequence>MTSTRGSSSARPDVNQAQLAGLALGLAAVALGPFVWWLTRQAATGALGRNSWAGLRTSRTMQSDEAWVTGHRAALEPAAGMARRVGGMGALAVVMAVLGHTPQSMVAGFAALVLLLHGAFASVRAAHRAIDR</sequence>
<keyword evidence="3" id="KW-1185">Reference proteome</keyword>
<keyword evidence="1" id="KW-1133">Transmembrane helix</keyword>
<accession>A0A6G7YI52</accession>
<proteinExistence type="predicted"/>
<dbReference type="EMBL" id="CP049866">
    <property type="protein sequence ID" value="QIK76318.1"/>
    <property type="molecule type" value="Genomic_DNA"/>
</dbReference>
<dbReference type="Pfam" id="PF13630">
    <property type="entry name" value="SdpI"/>
    <property type="match status" value="1"/>
</dbReference>
<feature type="transmembrane region" description="Helical" evidence="1">
    <location>
        <begin position="105"/>
        <end position="126"/>
    </location>
</feature>